<protein>
    <submittedName>
        <fullName evidence="2">PKD family protein</fullName>
    </submittedName>
</protein>
<dbReference type="PROSITE" id="PS51257">
    <property type="entry name" value="PROKAR_LIPOPROTEIN"/>
    <property type="match status" value="1"/>
</dbReference>
<name>A0A4R6SXN7_9SPHI</name>
<dbReference type="InterPro" id="IPR032183">
    <property type="entry name" value="PKD-like"/>
</dbReference>
<dbReference type="Pfam" id="PF16407">
    <property type="entry name" value="PKD_2"/>
    <property type="match status" value="1"/>
</dbReference>
<dbReference type="Proteomes" id="UP000295620">
    <property type="component" value="Unassembled WGS sequence"/>
</dbReference>
<organism evidence="2 3">
    <name type="scientific">Pedobacter metabolipauper</name>
    <dbReference type="NCBI Taxonomy" id="425513"/>
    <lineage>
        <taxon>Bacteria</taxon>
        <taxon>Pseudomonadati</taxon>
        <taxon>Bacteroidota</taxon>
        <taxon>Sphingobacteriia</taxon>
        <taxon>Sphingobacteriales</taxon>
        <taxon>Sphingobacteriaceae</taxon>
        <taxon>Pedobacter</taxon>
    </lineage>
</organism>
<dbReference type="EMBL" id="SNYC01000004">
    <property type="protein sequence ID" value="TDQ10261.1"/>
    <property type="molecule type" value="Genomic_DNA"/>
</dbReference>
<evidence type="ECO:0000313" key="2">
    <source>
        <dbReference type="EMBL" id="TDQ10261.1"/>
    </source>
</evidence>
<dbReference type="OrthoDB" id="1095195at2"/>
<comment type="caution">
    <text evidence="2">The sequence shown here is derived from an EMBL/GenBank/DDBJ whole genome shotgun (WGS) entry which is preliminary data.</text>
</comment>
<feature type="signal peptide" evidence="1">
    <location>
        <begin position="1"/>
        <end position="24"/>
    </location>
</feature>
<reference evidence="2 3" key="1">
    <citation type="submission" date="2019-03" db="EMBL/GenBank/DDBJ databases">
        <title>Genomic Encyclopedia of Archaeal and Bacterial Type Strains, Phase II (KMG-II): from individual species to whole genera.</title>
        <authorList>
            <person name="Goeker M."/>
        </authorList>
    </citation>
    <scope>NUCLEOTIDE SEQUENCE [LARGE SCALE GENOMIC DNA]</scope>
    <source>
        <strain evidence="2 3">DSM 19035</strain>
    </source>
</reference>
<gene>
    <name evidence="2" type="ORF">ATK78_2427</name>
</gene>
<feature type="chain" id="PRO_5020556519" evidence="1">
    <location>
        <begin position="25"/>
        <end position="520"/>
    </location>
</feature>
<dbReference type="AlphaFoldDB" id="A0A4R6SXN7"/>
<accession>A0A4R6SXN7</accession>
<keyword evidence="1" id="KW-0732">Signal</keyword>
<evidence type="ECO:0000256" key="1">
    <source>
        <dbReference type="SAM" id="SignalP"/>
    </source>
</evidence>
<proteinExistence type="predicted"/>
<sequence length="520" mass="58121">MKIHMKLYKYTLLLLSLAGLGSCSKDLGNYEYHDINEVTITGVNKTYTLRRGFDTLRINPTILGTMDESDPSRYQFRWILRNTTGFLDTIGEERNLVYPIVLEPIPHDLYYRVTDKKTGVEWRSNSVLTISTPFSRGLLLMGEDDQGYAEAEMLSMLSDTLHLKHLLSESGLPRLREPVSFLHTGGNLDSYLKLWALTKTGSYYLDRITMKATTNNNFSKSLFMSEQIDPETLHPIAVAPQIRTAAGAISATFYRVMLTKAGDLFACFLLINGGDFYNNPINRVATAQQVRIPAAPYLLYSTGDMTTVMWYDTQNQRFLNYNGFGSATASTVLADVAGSAFPWNQAQSGRSLVYAENTRNTDGGSTNGNSFAIMKDAGNAHYVYKFYASGAAPAKRAAYTILPIATDFAKADHYAFSSNRSVIFYSVGGKLYAYDYNPGNERFYQFPEIGADEITMLKFDTQIDYLANSLYIGTYNSTTKGTLRRFTLGTNPNVVDLLPAAKSTWSGLVKIKDINWRAVN</sequence>
<keyword evidence="3" id="KW-1185">Reference proteome</keyword>
<evidence type="ECO:0000313" key="3">
    <source>
        <dbReference type="Proteomes" id="UP000295620"/>
    </source>
</evidence>